<accession>G0VNK8</accession>
<dbReference type="RefSeq" id="WP_014015772.1">
    <property type="nucleotide sequence ID" value="NC_015873.1"/>
</dbReference>
<dbReference type="Pfam" id="PF00535">
    <property type="entry name" value="Glycos_transf_2"/>
    <property type="match status" value="1"/>
</dbReference>
<name>G0VNK8_MEGEL</name>
<dbReference type="AlphaFoldDB" id="G0VNK8"/>
<evidence type="ECO:0000313" key="2">
    <source>
        <dbReference type="EMBL" id="CCC73036.1"/>
    </source>
</evidence>
<evidence type="ECO:0000259" key="1">
    <source>
        <dbReference type="Pfam" id="PF00535"/>
    </source>
</evidence>
<keyword evidence="2" id="KW-0808">Transferase</keyword>
<dbReference type="PANTHER" id="PTHR22916:SF3">
    <property type="entry name" value="UDP-GLCNAC:BETAGAL BETA-1,3-N-ACETYLGLUCOSAMINYLTRANSFERASE-LIKE PROTEIN 1"/>
    <property type="match status" value="1"/>
</dbReference>
<dbReference type="GO" id="GO:0016758">
    <property type="term" value="F:hexosyltransferase activity"/>
    <property type="evidence" value="ECO:0007669"/>
    <property type="project" value="UniProtKB-ARBA"/>
</dbReference>
<protein>
    <submittedName>
        <fullName evidence="2">Glycosyl transferase family 2</fullName>
    </submittedName>
</protein>
<feature type="domain" description="Glycosyltransferase 2-like" evidence="1">
    <location>
        <begin position="9"/>
        <end position="144"/>
    </location>
</feature>
<dbReference type="eggNOG" id="COG0463">
    <property type="taxonomic scope" value="Bacteria"/>
</dbReference>
<dbReference type="InterPro" id="IPR029044">
    <property type="entry name" value="Nucleotide-diphossugar_trans"/>
</dbReference>
<organism evidence="2 3">
    <name type="scientific">Megasphaera elsdenii DSM 20460</name>
    <dbReference type="NCBI Taxonomy" id="1064535"/>
    <lineage>
        <taxon>Bacteria</taxon>
        <taxon>Bacillati</taxon>
        <taxon>Bacillota</taxon>
        <taxon>Negativicutes</taxon>
        <taxon>Veillonellales</taxon>
        <taxon>Veillonellaceae</taxon>
        <taxon>Megasphaera</taxon>
    </lineage>
</organism>
<dbReference type="InterPro" id="IPR001173">
    <property type="entry name" value="Glyco_trans_2-like"/>
</dbReference>
<sequence length="261" mass="29872">MFHKSPLVSVIMPTYNCAAYISTSIESVISQTVTDWEIQIVDDCSTDNTQSVLQPYLKKYPNIHYYCLPENGGPAVARTEAIKRAAGKYIAFLDSDDLWFPDKLEKQISFMEKKEAAFSCTAYAQMDADGNSLHTALYPPEQTDYKRCIRLSNPIGNLTAMYDQEALGKFAVPLIKKRNDFALWLQILKKTPYCYGMQEVLGTYRLGRKGSVSSNKLKQAKYHWQLYRQIEGHSRLQSLYELGCWVLVKGTHIGQKKKRIR</sequence>
<dbReference type="CDD" id="cd00761">
    <property type="entry name" value="Glyco_tranf_GTA_type"/>
    <property type="match status" value="1"/>
</dbReference>
<dbReference type="STRING" id="1064535.MELS_0814"/>
<dbReference type="EMBL" id="HE576794">
    <property type="protein sequence ID" value="CCC73036.1"/>
    <property type="molecule type" value="Genomic_DNA"/>
</dbReference>
<dbReference type="PANTHER" id="PTHR22916">
    <property type="entry name" value="GLYCOSYLTRANSFERASE"/>
    <property type="match status" value="1"/>
</dbReference>
<dbReference type="GeneID" id="97491773"/>
<dbReference type="HOGENOM" id="CLU_025996_0_3_9"/>
<proteinExistence type="predicted"/>
<keyword evidence="3" id="KW-1185">Reference proteome</keyword>
<dbReference type="KEGG" id="med:MELS_0814"/>
<dbReference type="SUPFAM" id="SSF53448">
    <property type="entry name" value="Nucleotide-diphospho-sugar transferases"/>
    <property type="match status" value="1"/>
</dbReference>
<evidence type="ECO:0000313" key="3">
    <source>
        <dbReference type="Proteomes" id="UP000010111"/>
    </source>
</evidence>
<reference evidence="2 3" key="1">
    <citation type="journal article" date="2011" name="J. Bacteriol.">
        <title>Genome Sequence of the Ruminal Bacterium Megasphaera elsdenii.</title>
        <authorList>
            <person name="Marx H."/>
            <person name="Graf A.B."/>
            <person name="Tatto N."/>
            <person name="Thallinger G.G."/>
            <person name="Mattanovich D."/>
            <person name="Sauer M."/>
        </authorList>
    </citation>
    <scope>NUCLEOTIDE SEQUENCE [LARGE SCALE GENOMIC DNA]</scope>
    <source>
        <strain evidence="2 3">DSM 20460</strain>
    </source>
</reference>
<dbReference type="Proteomes" id="UP000010111">
    <property type="component" value="Chromosome"/>
</dbReference>
<gene>
    <name evidence="2" type="ORF">MELS_0814</name>
</gene>
<dbReference type="Gene3D" id="3.90.550.10">
    <property type="entry name" value="Spore Coat Polysaccharide Biosynthesis Protein SpsA, Chain A"/>
    <property type="match status" value="1"/>
</dbReference>